<dbReference type="Gene3D" id="1.50.10.20">
    <property type="match status" value="1"/>
</dbReference>
<dbReference type="SUPFAM" id="SSF81853">
    <property type="entry name" value="Family 10 polysaccharide lyase"/>
    <property type="match status" value="1"/>
</dbReference>
<reference evidence="2 3" key="1">
    <citation type="journal article" date="2020" name="Antonie Van Leeuwenhoek">
        <title>Stenotrophomonas cyclobalanopsidis sp. nov., isolated from the leaf spot disease of Cyclobalanopsis patelliformis.</title>
        <authorList>
            <person name="Bian D.R."/>
            <person name="Xue H."/>
            <person name="Piao C.G."/>
            <person name="Li Y."/>
        </authorList>
    </citation>
    <scope>NUCLEOTIDE SEQUENCE [LARGE SCALE GENOMIC DNA]</scope>
    <source>
        <strain evidence="2 3">TPQG1-4</strain>
    </source>
</reference>
<gene>
    <name evidence="2" type="primary">pelA</name>
    <name evidence="2" type="ORF">FJU31_10740</name>
</gene>
<dbReference type="GO" id="GO:0030570">
    <property type="term" value="F:pectate lyase activity"/>
    <property type="evidence" value="ECO:0007669"/>
    <property type="project" value="UniProtKB-EC"/>
</dbReference>
<feature type="signal peptide" evidence="1">
    <location>
        <begin position="1"/>
        <end position="30"/>
    </location>
</feature>
<dbReference type="InterPro" id="IPR012669">
    <property type="entry name" value="Pectate_lyase"/>
</dbReference>
<dbReference type="EC" id="4.2.2.2" evidence="2"/>
<evidence type="ECO:0000313" key="3">
    <source>
        <dbReference type="Proteomes" id="UP000326367"/>
    </source>
</evidence>
<organism evidence="2 3">
    <name type="scientific">Stenotrophomonas cyclobalanopsidis</name>
    <dbReference type="NCBI Taxonomy" id="2771362"/>
    <lineage>
        <taxon>Bacteria</taxon>
        <taxon>Pseudomonadati</taxon>
        <taxon>Pseudomonadota</taxon>
        <taxon>Gammaproteobacteria</taxon>
        <taxon>Lysobacterales</taxon>
        <taxon>Lysobacteraceae</taxon>
        <taxon>Stenotrophomonas</taxon>
    </lineage>
</organism>
<keyword evidence="3" id="KW-1185">Reference proteome</keyword>
<dbReference type="Proteomes" id="UP000326367">
    <property type="component" value="Unassembled WGS sequence"/>
</dbReference>
<feature type="chain" id="PRO_5045082715" evidence="1">
    <location>
        <begin position="31"/>
        <end position="390"/>
    </location>
</feature>
<dbReference type="Pfam" id="PF09492">
    <property type="entry name" value="Pec_lyase"/>
    <property type="match status" value="1"/>
</dbReference>
<dbReference type="EMBL" id="VYKI01000011">
    <property type="protein sequence ID" value="KAA8998342.1"/>
    <property type="molecule type" value="Genomic_DNA"/>
</dbReference>
<comment type="caution">
    <text evidence="2">The sequence shown here is derived from an EMBL/GenBank/DDBJ whole genome shotgun (WGS) entry which is preliminary data.</text>
</comment>
<evidence type="ECO:0000256" key="1">
    <source>
        <dbReference type="SAM" id="SignalP"/>
    </source>
</evidence>
<dbReference type="NCBIfam" id="TIGR02474">
    <property type="entry name" value="pec_lyase"/>
    <property type="match status" value="1"/>
</dbReference>
<name>A0ABQ6T0U4_9GAMM</name>
<protein>
    <submittedName>
        <fullName evidence="2">Pectate lyase</fullName>
        <ecNumber evidence="2">4.2.2.2</ecNumber>
    </submittedName>
</protein>
<sequence>MAAGRAARMIRRRALPLLLGVGMAATAAHAAPPAATPAIPVGRFNDGVNHWRSGHAAAYARLDPQQYRQIADNLLVLQRRSGGWPVNQDPLRVLDAAAREAARAAQDEPGGSFDNRTTYTQVDYLAEAFARSNDRRYRDAALRGLDFILDQQIRSCGGWPHSVPARTDYHDRITFADDVTSGVLATLRQVQDAPRFAFVDAARRARVATAVQRGDECLLRLQVRQHGQPTLWAGQYDATTLQPAPGRKFELAALVTDESVGVVRYLMSIPDPSPQTVQAIEGALAWFQANALRGLRLQTVDAPAEQFAHHRSTVDRRLLADPAAPLLWGRFHDLADNSVVLANRQGERLQNYEQVGRERRTGYHWYGTWPQALLDHDAPAWRARIGRPAA</sequence>
<proteinExistence type="predicted"/>
<evidence type="ECO:0000313" key="2">
    <source>
        <dbReference type="EMBL" id="KAA8998342.1"/>
    </source>
</evidence>
<keyword evidence="2" id="KW-0456">Lyase</keyword>
<keyword evidence="1" id="KW-0732">Signal</keyword>
<accession>A0ABQ6T0U4</accession>